<evidence type="ECO:0000313" key="3">
    <source>
        <dbReference type="EMBL" id="ANY84925.1"/>
    </source>
</evidence>
<reference evidence="3" key="1">
    <citation type="submission" date="2016-07" db="EMBL/GenBank/DDBJ databases">
        <title>Microvirga ossetica sp. nov. a new species of rhizobia isolated from root nodules of the legume species Vicia alpestris Steven originated from North Ossetia region in the Caucasus.</title>
        <authorList>
            <person name="Safronova V.I."/>
            <person name="Kuznetsova I.G."/>
            <person name="Sazanova A.L."/>
            <person name="Belimov A."/>
            <person name="Andronov E."/>
            <person name="Osledkin Y.S."/>
            <person name="Onishchuk O.P."/>
            <person name="Kurchak O.N."/>
            <person name="Shaposhnikov A.I."/>
            <person name="Willems A."/>
            <person name="Tikhonovich I.A."/>
        </authorList>
    </citation>
    <scope>NUCLEOTIDE SEQUENCE [LARGE SCALE GENOMIC DNA]</scope>
    <source>
        <strain evidence="3">V5/3M</strain>
        <plasmid evidence="3">unnamed4</plasmid>
    </source>
</reference>
<dbReference type="OrthoDB" id="271821at2"/>
<proteinExistence type="predicted"/>
<dbReference type="Pfam" id="PF12762">
    <property type="entry name" value="DDE_Tnp_IS1595"/>
    <property type="match status" value="1"/>
</dbReference>
<gene>
    <name evidence="3" type="ORF">BB934_42605</name>
</gene>
<dbReference type="AlphaFoldDB" id="A0A1B2EY67"/>
<evidence type="ECO:0000259" key="2">
    <source>
        <dbReference type="SMART" id="SM01126"/>
    </source>
</evidence>
<geneLocation type="plasmid" evidence="3">
    <name>unnamed4</name>
</geneLocation>
<feature type="region of interest" description="Disordered" evidence="1">
    <location>
        <begin position="159"/>
        <end position="178"/>
    </location>
</feature>
<protein>
    <submittedName>
        <fullName evidence="3">Transposase</fullName>
    </submittedName>
</protein>
<sequence length="364" mass="40467">MDLSVREVLARITTVPDMVRAFQDEDHCRHLLEALVWPSGRICPACGYRRSIALTGREKGRRARPGLYQCSSGTCRFQFTVTTRTPLHATKLPLRTWLSGLWLMLQSDKGISSIRLAEALGVSQPTAWRMGHALRLMVGREQALDGEVEIDSVYLGGKPRREMNYSPPGRGRKGQPKTLKTPALVAVQRPPDVSVGSPSGEVRAAVIEDLSESEADRVLTDAVDPAAHLMSDEWKTFVSLGSAFASHDTVHHEAREYARGPVHINSAEGFNDRIRRTVSGVFHHISPHHADLYFNEIGFRWSQRVVTGQAPRRTRKGRSVTKTLWARIPPALQLPAVFRFAIGREMRRTKAGGIDLVSKVAVFG</sequence>
<dbReference type="InterPro" id="IPR024445">
    <property type="entry name" value="Tnp_ISXO2-like"/>
</dbReference>
<dbReference type="EMBL" id="CP016620">
    <property type="protein sequence ID" value="ANY84925.1"/>
    <property type="molecule type" value="Genomic_DNA"/>
</dbReference>
<feature type="domain" description="ISXO2-like transposase" evidence="2">
    <location>
        <begin position="143"/>
        <end position="302"/>
    </location>
</feature>
<dbReference type="SMART" id="SM01126">
    <property type="entry name" value="DDE_Tnp_IS1595"/>
    <property type="match status" value="1"/>
</dbReference>
<keyword evidence="3" id="KW-0614">Plasmid</keyword>
<dbReference type="NCBIfam" id="NF033547">
    <property type="entry name" value="transpos_IS1595"/>
    <property type="match status" value="1"/>
</dbReference>
<dbReference type="KEGG" id="moc:BB934_42605"/>
<evidence type="ECO:0000256" key="1">
    <source>
        <dbReference type="SAM" id="MobiDB-lite"/>
    </source>
</evidence>
<organism evidence="3">
    <name type="scientific">Microvirga ossetica</name>
    <dbReference type="NCBI Taxonomy" id="1882682"/>
    <lineage>
        <taxon>Bacteria</taxon>
        <taxon>Pseudomonadati</taxon>
        <taxon>Pseudomonadota</taxon>
        <taxon>Alphaproteobacteria</taxon>
        <taxon>Hyphomicrobiales</taxon>
        <taxon>Methylobacteriaceae</taxon>
        <taxon>Microvirga</taxon>
    </lineage>
</organism>
<dbReference type="RefSeq" id="WP_099515761.1">
    <property type="nucleotide sequence ID" value="NZ_CP016620.1"/>
</dbReference>
<dbReference type="Pfam" id="PF12760">
    <property type="entry name" value="Zn_ribbon_IS1595"/>
    <property type="match status" value="1"/>
</dbReference>
<dbReference type="InterPro" id="IPR024442">
    <property type="entry name" value="Transposase_Zn_ribbon"/>
</dbReference>
<name>A0A1B2EY67_9HYPH</name>
<accession>A0A1B2EY67</accession>